<feature type="domain" description="Peptidoglycan binding-like" evidence="2">
    <location>
        <begin position="108"/>
        <end position="164"/>
    </location>
</feature>
<dbReference type="AlphaFoldDB" id="A0A9X8MJD0"/>
<name>A0A9X8MJD0_9ACTN</name>
<dbReference type="EMBL" id="FRBK01000001">
    <property type="protein sequence ID" value="SHK80435.1"/>
    <property type="molecule type" value="Genomic_DNA"/>
</dbReference>
<organism evidence="3 4">
    <name type="scientific">Streptomyces yunnanensis</name>
    <dbReference type="NCBI Taxonomy" id="156453"/>
    <lineage>
        <taxon>Bacteria</taxon>
        <taxon>Bacillati</taxon>
        <taxon>Actinomycetota</taxon>
        <taxon>Actinomycetes</taxon>
        <taxon>Kitasatosporales</taxon>
        <taxon>Streptomycetaceae</taxon>
        <taxon>Streptomyces</taxon>
    </lineage>
</organism>
<sequence>MEFVKANTTGFKEATDEATSKATRKAASEAASDATGAATGTGAVRGVGRALRRTGTLAATAGLLTAGLLTGPAVAAGPAGRADSTQPATFAACAFYNGDALTVYGQHGDRVKQAQCLLANRHYLTWKDVTGNFGAKTRTAVTKFQTAHHLAADGKVGKGTWRALYS</sequence>
<dbReference type="InterPro" id="IPR036366">
    <property type="entry name" value="PGBDSf"/>
</dbReference>
<protein>
    <submittedName>
        <fullName evidence="3">Peptidoglycan binding domain-containing protein</fullName>
    </submittedName>
</protein>
<comment type="caution">
    <text evidence="3">The sequence shown here is derived from an EMBL/GenBank/DDBJ whole genome shotgun (WGS) entry which is preliminary data.</text>
</comment>
<feature type="region of interest" description="Disordered" evidence="1">
    <location>
        <begin position="1"/>
        <end position="39"/>
    </location>
</feature>
<gene>
    <name evidence="3" type="ORF">SAMN05216268_101367</name>
</gene>
<evidence type="ECO:0000259" key="2">
    <source>
        <dbReference type="Pfam" id="PF01471"/>
    </source>
</evidence>
<dbReference type="InterPro" id="IPR036365">
    <property type="entry name" value="PGBD-like_sf"/>
</dbReference>
<accession>A0A9X8MJD0</accession>
<evidence type="ECO:0000313" key="3">
    <source>
        <dbReference type="EMBL" id="SHK80435.1"/>
    </source>
</evidence>
<feature type="compositionally biased region" description="Low complexity" evidence="1">
    <location>
        <begin position="28"/>
        <end position="39"/>
    </location>
</feature>
<reference evidence="4" key="1">
    <citation type="submission" date="2016-11" db="EMBL/GenBank/DDBJ databases">
        <authorList>
            <person name="Jaros S."/>
            <person name="Januszkiewicz K."/>
            <person name="Wedrychowicz H."/>
        </authorList>
    </citation>
    <scope>NUCLEOTIDE SEQUENCE [LARGE SCALE GENOMIC DNA]</scope>
    <source>
        <strain evidence="4">CGMCC 4.3555</strain>
    </source>
</reference>
<dbReference type="Proteomes" id="UP000184388">
    <property type="component" value="Unassembled WGS sequence"/>
</dbReference>
<dbReference type="SUPFAM" id="SSF47090">
    <property type="entry name" value="PGBD-like"/>
    <property type="match status" value="1"/>
</dbReference>
<dbReference type="Pfam" id="PF01471">
    <property type="entry name" value="PG_binding_1"/>
    <property type="match status" value="1"/>
</dbReference>
<feature type="compositionally biased region" description="Polar residues" evidence="1">
    <location>
        <begin position="1"/>
        <end position="10"/>
    </location>
</feature>
<evidence type="ECO:0000256" key="1">
    <source>
        <dbReference type="SAM" id="MobiDB-lite"/>
    </source>
</evidence>
<dbReference type="InterPro" id="IPR002477">
    <property type="entry name" value="Peptidoglycan-bd-like"/>
</dbReference>
<evidence type="ECO:0000313" key="4">
    <source>
        <dbReference type="Proteomes" id="UP000184388"/>
    </source>
</evidence>
<dbReference type="Gene3D" id="1.10.101.10">
    <property type="entry name" value="PGBD-like superfamily/PGBD"/>
    <property type="match status" value="1"/>
</dbReference>
<proteinExistence type="predicted"/>